<keyword evidence="2" id="KW-1185">Reference proteome</keyword>
<sequence length="207" mass="23124">MNLKSSPETNQEQTQERGTGPRPGPMTSTLKQDNQAAKSRFLTNERTLGPSAILPPLDPSIQFPLPWPSQCLDGPPMENVKFGGGLISPGPPAPLPAVFCPPGVPFGPFHFTNYPMKSEYKVYTLEKILKLNPLACIQSAIRYNRQGPWIFSTPKLFRGKFNYLPAYNLSMEPPVTPKTYACFCTQPPNQPYWQAVWDCVHHPHQGD</sequence>
<protein>
    <submittedName>
        <fullName evidence="1">Uncharacterized protein</fullName>
    </submittedName>
</protein>
<name>A0ACC2T0N8_9FUNG</name>
<gene>
    <name evidence="1" type="ORF">DSO57_1031547</name>
</gene>
<reference evidence="1" key="1">
    <citation type="submission" date="2022-04" db="EMBL/GenBank/DDBJ databases">
        <title>Genome of the entomopathogenic fungus Entomophthora muscae.</title>
        <authorList>
            <person name="Elya C."/>
            <person name="Lovett B.R."/>
            <person name="Lee E."/>
            <person name="Macias A.M."/>
            <person name="Hajek A.E."/>
            <person name="De Bivort B.L."/>
            <person name="Kasson M.T."/>
            <person name="De Fine Licht H.H."/>
            <person name="Stajich J.E."/>
        </authorList>
    </citation>
    <scope>NUCLEOTIDE SEQUENCE</scope>
    <source>
        <strain evidence="1">Berkeley</strain>
    </source>
</reference>
<dbReference type="Proteomes" id="UP001165960">
    <property type="component" value="Unassembled WGS sequence"/>
</dbReference>
<organism evidence="1 2">
    <name type="scientific">Entomophthora muscae</name>
    <dbReference type="NCBI Taxonomy" id="34485"/>
    <lineage>
        <taxon>Eukaryota</taxon>
        <taxon>Fungi</taxon>
        <taxon>Fungi incertae sedis</taxon>
        <taxon>Zoopagomycota</taxon>
        <taxon>Entomophthoromycotina</taxon>
        <taxon>Entomophthoromycetes</taxon>
        <taxon>Entomophthorales</taxon>
        <taxon>Entomophthoraceae</taxon>
        <taxon>Entomophthora</taxon>
    </lineage>
</organism>
<evidence type="ECO:0000313" key="1">
    <source>
        <dbReference type="EMBL" id="KAJ9068152.1"/>
    </source>
</evidence>
<proteinExistence type="predicted"/>
<comment type="caution">
    <text evidence="1">The sequence shown here is derived from an EMBL/GenBank/DDBJ whole genome shotgun (WGS) entry which is preliminary data.</text>
</comment>
<accession>A0ACC2T0N8</accession>
<evidence type="ECO:0000313" key="2">
    <source>
        <dbReference type="Proteomes" id="UP001165960"/>
    </source>
</evidence>
<dbReference type="EMBL" id="QTSX02003778">
    <property type="protein sequence ID" value="KAJ9068152.1"/>
    <property type="molecule type" value="Genomic_DNA"/>
</dbReference>